<sequence>MHCTVFRLCNNTVNGQITKKLWLKKNQNIKGCLPDLSSSRVESEFLGVVLSFSLEKESVIIKYYILITKLLFCNLPSTKRFGVLDAPSANKSAGLGGGVWIREPLVGLRVGAVNDGRRFARPNGLPSSVSALSFEGPNNTDNDMQTDKPATIVWQLLSQNMCVLLLSGGIG</sequence>
<dbReference type="EMBL" id="JRES01000548">
    <property type="protein sequence ID" value="KNC30277.1"/>
    <property type="molecule type" value="Genomic_DNA"/>
</dbReference>
<evidence type="ECO:0000313" key="2">
    <source>
        <dbReference type="Proteomes" id="UP000037069"/>
    </source>
</evidence>
<dbReference type="AlphaFoldDB" id="A0A0L0CDI1"/>
<keyword evidence="2" id="KW-1185">Reference proteome</keyword>
<gene>
    <name evidence="1" type="ORF">FF38_01255</name>
</gene>
<organism evidence="1 2">
    <name type="scientific">Lucilia cuprina</name>
    <name type="common">Green bottle fly</name>
    <name type="synonym">Australian sheep blowfly</name>
    <dbReference type="NCBI Taxonomy" id="7375"/>
    <lineage>
        <taxon>Eukaryota</taxon>
        <taxon>Metazoa</taxon>
        <taxon>Ecdysozoa</taxon>
        <taxon>Arthropoda</taxon>
        <taxon>Hexapoda</taxon>
        <taxon>Insecta</taxon>
        <taxon>Pterygota</taxon>
        <taxon>Neoptera</taxon>
        <taxon>Endopterygota</taxon>
        <taxon>Diptera</taxon>
        <taxon>Brachycera</taxon>
        <taxon>Muscomorpha</taxon>
        <taxon>Oestroidea</taxon>
        <taxon>Calliphoridae</taxon>
        <taxon>Luciliinae</taxon>
        <taxon>Lucilia</taxon>
    </lineage>
</organism>
<name>A0A0L0CDI1_LUCCU</name>
<dbReference type="Proteomes" id="UP000037069">
    <property type="component" value="Unassembled WGS sequence"/>
</dbReference>
<comment type="caution">
    <text evidence="1">The sequence shown here is derived from an EMBL/GenBank/DDBJ whole genome shotgun (WGS) entry which is preliminary data.</text>
</comment>
<accession>A0A0L0CDI1</accession>
<proteinExistence type="predicted"/>
<evidence type="ECO:0000313" key="1">
    <source>
        <dbReference type="EMBL" id="KNC30277.1"/>
    </source>
</evidence>
<protein>
    <submittedName>
        <fullName evidence="1">Uncharacterized protein</fullName>
    </submittedName>
</protein>
<reference evidence="1 2" key="1">
    <citation type="journal article" date="2015" name="Nat. Commun.">
        <title>Lucilia cuprina genome unlocks parasitic fly biology to underpin future interventions.</title>
        <authorList>
            <person name="Anstead C.A."/>
            <person name="Korhonen P.K."/>
            <person name="Young N.D."/>
            <person name="Hall R.S."/>
            <person name="Jex A.R."/>
            <person name="Murali S.C."/>
            <person name="Hughes D.S."/>
            <person name="Lee S.F."/>
            <person name="Perry T."/>
            <person name="Stroehlein A.J."/>
            <person name="Ansell B.R."/>
            <person name="Breugelmans B."/>
            <person name="Hofmann A."/>
            <person name="Qu J."/>
            <person name="Dugan S."/>
            <person name="Lee S.L."/>
            <person name="Chao H."/>
            <person name="Dinh H."/>
            <person name="Han Y."/>
            <person name="Doddapaneni H.V."/>
            <person name="Worley K.C."/>
            <person name="Muzny D.M."/>
            <person name="Ioannidis P."/>
            <person name="Waterhouse R.M."/>
            <person name="Zdobnov E.M."/>
            <person name="James P.J."/>
            <person name="Bagnall N.H."/>
            <person name="Kotze A.C."/>
            <person name="Gibbs R.A."/>
            <person name="Richards S."/>
            <person name="Batterham P."/>
            <person name="Gasser R.B."/>
        </authorList>
    </citation>
    <scope>NUCLEOTIDE SEQUENCE [LARGE SCALE GENOMIC DNA]</scope>
    <source>
        <strain evidence="1 2">LS</strain>
        <tissue evidence="1">Full body</tissue>
    </source>
</reference>